<dbReference type="SUPFAM" id="SSF52540">
    <property type="entry name" value="P-loop containing nucleoside triphosphate hydrolases"/>
    <property type="match status" value="1"/>
</dbReference>
<dbReference type="InterPro" id="IPR050534">
    <property type="entry name" value="Coronavir_polyprotein_1ab"/>
</dbReference>
<comment type="caution">
    <text evidence="2">The sequence shown here is derived from an EMBL/GenBank/DDBJ whole genome shotgun (WGS) entry which is preliminary data.</text>
</comment>
<name>A0ABP1HJM7_9EUKA</name>
<protein>
    <submittedName>
        <fullName evidence="2">Putative</fullName>
    </submittedName>
</protein>
<evidence type="ECO:0000259" key="1">
    <source>
        <dbReference type="Pfam" id="PF13086"/>
    </source>
</evidence>
<organism evidence="2 3">
    <name type="scientific">Hexamita inflata</name>
    <dbReference type="NCBI Taxonomy" id="28002"/>
    <lineage>
        <taxon>Eukaryota</taxon>
        <taxon>Metamonada</taxon>
        <taxon>Diplomonadida</taxon>
        <taxon>Hexamitidae</taxon>
        <taxon>Hexamitinae</taxon>
        <taxon>Hexamita</taxon>
    </lineage>
</organism>
<dbReference type="InterPro" id="IPR041677">
    <property type="entry name" value="DNA2/NAM7_AAA_11"/>
</dbReference>
<evidence type="ECO:0000313" key="3">
    <source>
        <dbReference type="Proteomes" id="UP001642409"/>
    </source>
</evidence>
<dbReference type="Gene3D" id="3.40.50.300">
    <property type="entry name" value="P-loop containing nucleotide triphosphate hydrolases"/>
    <property type="match status" value="1"/>
</dbReference>
<dbReference type="Pfam" id="PF13086">
    <property type="entry name" value="AAA_11"/>
    <property type="match status" value="1"/>
</dbReference>
<reference evidence="2 3" key="1">
    <citation type="submission" date="2024-07" db="EMBL/GenBank/DDBJ databases">
        <authorList>
            <person name="Akdeniz Z."/>
        </authorList>
    </citation>
    <scope>NUCLEOTIDE SEQUENCE [LARGE SCALE GENOMIC DNA]</scope>
</reference>
<feature type="domain" description="DNA2/NAM7 helicase helicase" evidence="1">
    <location>
        <begin position="378"/>
        <end position="623"/>
    </location>
</feature>
<dbReference type="PANTHER" id="PTHR43788:SF8">
    <property type="entry name" value="DNA-BINDING PROTEIN SMUBP-2"/>
    <property type="match status" value="1"/>
</dbReference>
<sequence>MIIFGLDPDLELLKLLVEYELMEMLYLAQSSTWTIQSKFDYYFDLFQQRFKILINLLFDLKYGQLIQIETNELLCAAELQITKRQSMHVIKEIIPQILYKLKDICNCGTQCDQNIEKQLNLALKTFGCTINDKEIWKQVKMNKIYTLKHVNQIVKQYLYDQVQILESQIETLPVLQDKYSNKKQYGHDFKLLSQAELWHQSLDFKKRVDITDSCYWRKLTSVDPTKEQQIIYALIIQGTNIQLKSDTGTIELFDLKEKQLFSFRVSLSSGCDNQIIATLADININQFIGKHRDEIIQDFFISDDTKSVKSVIHFRPVYFDLNQNYLALYCLSNATALLKRIEDHIDQIQQTPFTQHIITGYTPTNCSEFKKVIDNTNKLNSEQKQAYQNAINHKLSLISGVAGTGKTYLLCHIAQQIIKFNEQNKYKNKILMCGCSTSSTDAICDKLTEMKIPYVRVYANHFNIQLFSNNATEIQKSSIQNEVNHKCVAALIKIMEIHKSRKQKRFGDFIMDSFNIDKLNNILGLNQDNIIKPFKINTLTDGYYANVNSTVSAFEMYQHMFSQIILDAPILVMNPPTAGDSRFNNYKFDFVLLDDVSCVNEPIAIIPITRCQKHLVLASDKNQHDIFTSFKQLSHLGFTNSLFNKLIERNFIHTILVDQQRIVANMNIIQKSNLAKPSKIFTEQGQVVELNKFPGAFFVVKKSEFYNKSNKQLLLLLDELIQVYSVKNIAVIVPGLEIKEQFSYIERIPEYNSGAFHVSLVTPSETKGKDYGAVILSLFDFEGTSLQHRTVLTTVLTRHRRILIAFGNSLCREQFPDVWEFFYNHGAIID</sequence>
<dbReference type="PANTHER" id="PTHR43788">
    <property type="entry name" value="DNA2/NAM7 HELICASE FAMILY MEMBER"/>
    <property type="match status" value="1"/>
</dbReference>
<dbReference type="InterPro" id="IPR027417">
    <property type="entry name" value="P-loop_NTPase"/>
</dbReference>
<dbReference type="Proteomes" id="UP001642409">
    <property type="component" value="Unassembled WGS sequence"/>
</dbReference>
<accession>A0ABP1HJM7</accession>
<proteinExistence type="predicted"/>
<evidence type="ECO:0000313" key="2">
    <source>
        <dbReference type="EMBL" id="CAL5994842.1"/>
    </source>
</evidence>
<keyword evidence="3" id="KW-1185">Reference proteome</keyword>
<gene>
    <name evidence="2" type="ORF">HINF_LOCUS13743</name>
</gene>
<dbReference type="EMBL" id="CAXDID020000032">
    <property type="protein sequence ID" value="CAL5994842.1"/>
    <property type="molecule type" value="Genomic_DNA"/>
</dbReference>